<feature type="chain" id="PRO_5035189113" evidence="2">
    <location>
        <begin position="25"/>
        <end position="803"/>
    </location>
</feature>
<feature type="region of interest" description="Disordered" evidence="1">
    <location>
        <begin position="381"/>
        <end position="467"/>
    </location>
</feature>
<feature type="compositionally biased region" description="Low complexity" evidence="1">
    <location>
        <begin position="386"/>
        <end position="399"/>
    </location>
</feature>
<dbReference type="Proteomes" id="UP000751190">
    <property type="component" value="Unassembled WGS sequence"/>
</dbReference>
<comment type="caution">
    <text evidence="3">The sequence shown here is derived from an EMBL/GenBank/DDBJ whole genome shotgun (WGS) entry which is preliminary data.</text>
</comment>
<feature type="compositionally biased region" description="Low complexity" evidence="1">
    <location>
        <begin position="694"/>
        <end position="713"/>
    </location>
</feature>
<reference evidence="3" key="1">
    <citation type="submission" date="2021-05" db="EMBL/GenBank/DDBJ databases">
        <title>The genome of the haptophyte Pavlova lutheri (Diacronema luteri, Pavlovales) - a model for lipid biosynthesis in eukaryotic algae.</title>
        <authorList>
            <person name="Hulatt C.J."/>
            <person name="Posewitz M.C."/>
        </authorList>
    </citation>
    <scope>NUCLEOTIDE SEQUENCE</scope>
    <source>
        <strain evidence="3">NIVA-4/92</strain>
    </source>
</reference>
<feature type="region of interest" description="Disordered" evidence="1">
    <location>
        <begin position="298"/>
        <end position="350"/>
    </location>
</feature>
<evidence type="ECO:0000313" key="3">
    <source>
        <dbReference type="EMBL" id="KAG8458891.1"/>
    </source>
</evidence>
<protein>
    <submittedName>
        <fullName evidence="3">Uncharacterized protein</fullName>
    </submittedName>
</protein>
<sequence length="803" mass="83774">MSKCRLLCALLAAFGVWLVGAGVAAPLAGLDARPRSPRLSPDDFVVSWPSAAAPFRHGAAALVRAARLAQPAAGLDAWDASTAAGAALRATFERTAADALDEPGAVGNGARVTINDVLAASVLVLFDVLLPALTSGEQALERLNARSDALSAALLNATGLATLAPMNVTSVEIRALPPPLPAPLPRREASGDGGGSGDGADSRDGQRAAPFAQPPESSDGATVVAIVVPLALGAVGLSCCAASRVRAKRRREAADGAVGGGAGPVDGARRASAVGWIAGASARQGKDRAAQRPTLLRAAVGRELPRAEGQPQPKGQRQQHELPPQQRQHSQPQPRADRARLPAADGAHAVNAIATPTVRLREVRLHEVEIALPAHRRQPCAELHARASPPAADARSSSAGSGGDGSDDGDSAPSARVRAGPRVRPAARAPLLPVARPAARHRAPPRAVRADAAPAVRHARSGVERDTRVLEAAAPPRARVSLAFAPCCAAPHSPTVSAHGSDAGGADQKAGGACAPQETAAACSGGSRSPRHEAAVAVASSAFARGGSDSESDAPPPEPNEWALYAQPPEPNEWALYAQPPEPNEWALYAPPPEPNEWALYAQPPELPDAHAESDDEWHSWGLRAQRRLSVAPCCDYAALDTPPSPSRRFDAPLDAPRDAPLPEPSEWALYARGLRELDDDELPRALPLEQHAGARTAQQVARRATERTALARGWPSSSNDVDDEQTCVGADRWSGKRSGAPPSVRDAPMTVEPQWPHNASVHDEDALTQPLWERDARLDARLPQPSWVRRGSLRLGVARGVG</sequence>
<feature type="compositionally biased region" description="Basic and acidic residues" evidence="1">
    <location>
        <begin position="648"/>
        <end position="658"/>
    </location>
</feature>
<evidence type="ECO:0000313" key="4">
    <source>
        <dbReference type="Proteomes" id="UP000751190"/>
    </source>
</evidence>
<dbReference type="EMBL" id="JAGTXO010000046">
    <property type="protein sequence ID" value="KAG8458891.1"/>
    <property type="molecule type" value="Genomic_DNA"/>
</dbReference>
<feature type="compositionally biased region" description="Low complexity" evidence="1">
    <location>
        <begin position="323"/>
        <end position="334"/>
    </location>
</feature>
<name>A0A8J5X269_DIALT</name>
<keyword evidence="2" id="KW-0732">Signal</keyword>
<organism evidence="3 4">
    <name type="scientific">Diacronema lutheri</name>
    <name type="common">Unicellular marine alga</name>
    <name type="synonym">Monochrysis lutheri</name>
    <dbReference type="NCBI Taxonomy" id="2081491"/>
    <lineage>
        <taxon>Eukaryota</taxon>
        <taxon>Haptista</taxon>
        <taxon>Haptophyta</taxon>
        <taxon>Pavlovophyceae</taxon>
        <taxon>Pavlovales</taxon>
        <taxon>Pavlovaceae</taxon>
        <taxon>Diacronema</taxon>
    </lineage>
</organism>
<feature type="region of interest" description="Disordered" evidence="1">
    <location>
        <begin position="642"/>
        <end position="661"/>
    </location>
</feature>
<evidence type="ECO:0000256" key="1">
    <source>
        <dbReference type="SAM" id="MobiDB-lite"/>
    </source>
</evidence>
<feature type="compositionally biased region" description="Low complexity" evidence="1">
    <location>
        <begin position="445"/>
        <end position="456"/>
    </location>
</feature>
<feature type="region of interest" description="Disordered" evidence="1">
    <location>
        <begin position="177"/>
        <end position="218"/>
    </location>
</feature>
<gene>
    <name evidence="3" type="ORF">KFE25_004225</name>
</gene>
<feature type="region of interest" description="Disordered" evidence="1">
    <location>
        <begin position="691"/>
        <end position="764"/>
    </location>
</feature>
<feature type="region of interest" description="Disordered" evidence="1">
    <location>
        <begin position="542"/>
        <end position="565"/>
    </location>
</feature>
<keyword evidence="4" id="KW-1185">Reference proteome</keyword>
<dbReference type="AlphaFoldDB" id="A0A8J5X269"/>
<feature type="signal peptide" evidence="2">
    <location>
        <begin position="1"/>
        <end position="24"/>
    </location>
</feature>
<evidence type="ECO:0000256" key="2">
    <source>
        <dbReference type="SAM" id="SignalP"/>
    </source>
</evidence>
<accession>A0A8J5X269</accession>
<proteinExistence type="predicted"/>
<feature type="compositionally biased region" description="Low complexity" evidence="1">
    <location>
        <begin position="411"/>
        <end position="437"/>
    </location>
</feature>